<sequence>MTTFSMYSASIPVFKQILNSLHAILDKAEAHATDKKIDPAALLQYRLFPDMLPFTRQIQIACDFAKGAAARLGGLEVPSYEDKETSFADLKERIVKTLAYIDSVPQAQIEGSEGRAITTGSGEKTKHFVGQTYLFHYALPHFYFHATTAYDILRHNGLEIGKKDFIGSY</sequence>
<evidence type="ECO:0008006" key="3">
    <source>
        <dbReference type="Google" id="ProtNLM"/>
    </source>
</evidence>
<reference evidence="2" key="1">
    <citation type="submission" date="2016-11" db="EMBL/GenBank/DDBJ databases">
        <authorList>
            <person name="Varghese N."/>
            <person name="Submissions S."/>
        </authorList>
    </citation>
    <scope>NUCLEOTIDE SEQUENCE [LARGE SCALE GENOMIC DNA]</scope>
    <source>
        <strain evidence="2">Sac-22</strain>
    </source>
</reference>
<keyword evidence="2" id="KW-1185">Reference proteome</keyword>
<dbReference type="InterPro" id="IPR034660">
    <property type="entry name" value="DinB/YfiT-like"/>
</dbReference>
<dbReference type="Gene3D" id="1.20.120.450">
    <property type="entry name" value="dinb family like domain"/>
    <property type="match status" value="1"/>
</dbReference>
<dbReference type="Proteomes" id="UP000184339">
    <property type="component" value="Unassembled WGS sequence"/>
</dbReference>
<evidence type="ECO:0000313" key="1">
    <source>
        <dbReference type="EMBL" id="SHN32729.1"/>
    </source>
</evidence>
<accession>A0A1M7QN15</accession>
<dbReference type="RefSeq" id="WP_072786642.1">
    <property type="nucleotide sequence ID" value="NZ_FRCX01000007.1"/>
</dbReference>
<protein>
    <recommendedName>
        <fullName evidence="3">DUF1993 domain-containing protein</fullName>
    </recommendedName>
</protein>
<dbReference type="OrthoDB" id="338237at2"/>
<dbReference type="AlphaFoldDB" id="A0A1M7QN15"/>
<dbReference type="Pfam" id="PF09351">
    <property type="entry name" value="DUF1993"/>
    <property type="match status" value="1"/>
</dbReference>
<proteinExistence type="predicted"/>
<gene>
    <name evidence="1" type="ORF">SAMN05192549_107322</name>
</gene>
<dbReference type="STRING" id="551987.SAMN05192549_107322"/>
<dbReference type="InterPro" id="IPR018531">
    <property type="entry name" value="DUF1993"/>
</dbReference>
<dbReference type="EMBL" id="FRCX01000007">
    <property type="protein sequence ID" value="SHN32729.1"/>
    <property type="molecule type" value="Genomic_DNA"/>
</dbReference>
<name>A0A1M7QN15_9BURK</name>
<dbReference type="PANTHER" id="PTHR36922:SF1">
    <property type="entry name" value="DUF1993 DOMAIN-CONTAINING PROTEIN"/>
    <property type="match status" value="1"/>
</dbReference>
<dbReference type="PANTHER" id="PTHR36922">
    <property type="entry name" value="BLL2446 PROTEIN"/>
    <property type="match status" value="1"/>
</dbReference>
<organism evidence="1 2">
    <name type="scientific">Duganella sacchari</name>
    <dbReference type="NCBI Taxonomy" id="551987"/>
    <lineage>
        <taxon>Bacteria</taxon>
        <taxon>Pseudomonadati</taxon>
        <taxon>Pseudomonadota</taxon>
        <taxon>Betaproteobacteria</taxon>
        <taxon>Burkholderiales</taxon>
        <taxon>Oxalobacteraceae</taxon>
        <taxon>Telluria group</taxon>
        <taxon>Duganella</taxon>
    </lineage>
</organism>
<dbReference type="SUPFAM" id="SSF109854">
    <property type="entry name" value="DinB/YfiT-like putative metalloenzymes"/>
    <property type="match status" value="1"/>
</dbReference>
<evidence type="ECO:0000313" key="2">
    <source>
        <dbReference type="Proteomes" id="UP000184339"/>
    </source>
</evidence>